<proteinExistence type="predicted"/>
<comment type="caution">
    <text evidence="2">The sequence shown here is derived from an EMBL/GenBank/DDBJ whole genome shotgun (WGS) entry which is preliminary data.</text>
</comment>
<name>A0AAX0L965_9BACT</name>
<evidence type="ECO:0000313" key="2">
    <source>
        <dbReference type="EMBL" id="OPA77374.1"/>
    </source>
</evidence>
<reference evidence="2 3" key="1">
    <citation type="submission" date="2016-08" db="EMBL/GenBank/DDBJ databases">
        <title>Campylobacter species from sea mammals.</title>
        <authorList>
            <person name="Gilbert M.J."/>
            <person name="Byrne B.A."/>
            <person name="Zomer A.L."/>
            <person name="Wagenaar J.A."/>
        </authorList>
    </citation>
    <scope>NUCLEOTIDE SEQUENCE [LARGE SCALE GENOMIC DNA]</scope>
    <source>
        <strain evidence="2 3">1105248</strain>
    </source>
</reference>
<dbReference type="Pfam" id="PF09669">
    <property type="entry name" value="Phage_pRha"/>
    <property type="match status" value="1"/>
</dbReference>
<protein>
    <recommendedName>
        <fullName evidence="4">Phage regulatory protein, Rha family</fullName>
    </recommendedName>
</protein>
<sequence length="240" mass="28429">MNNLVINYNGTLVTTQDKVSELTDNNEQSIQRLIRAYKPDLEEFGNLGFYNFKIQAGLGCTYKKVYYLNEQQATLLLTYMKNTKQVREAKKILVKAFYELKSENQRLKHEKYINEISSLNATLISKAKRHQRVVNAYKSNLSQKNNKIVALKQELKNANSSLNYEARYKNAMLERDYYFKKYKDLEEKHKFKEEVTFKVLDKIRSQLDDAYGDIGALIPYVWEDNAYFLKQRLDKKRVER</sequence>
<dbReference type="EMBL" id="MCRK01000036">
    <property type="protein sequence ID" value="OPA77374.1"/>
    <property type="molecule type" value="Genomic_DNA"/>
</dbReference>
<organism evidence="2 3">
    <name type="scientific">Campylobacter pinnipediorum subsp. pinnipediorum</name>
    <dbReference type="NCBI Taxonomy" id="1660067"/>
    <lineage>
        <taxon>Bacteria</taxon>
        <taxon>Pseudomonadati</taxon>
        <taxon>Campylobacterota</taxon>
        <taxon>Epsilonproteobacteria</taxon>
        <taxon>Campylobacterales</taxon>
        <taxon>Campylobacteraceae</taxon>
        <taxon>Campylobacter</taxon>
    </lineage>
</organism>
<accession>A0AAX0L965</accession>
<dbReference type="Proteomes" id="UP000189728">
    <property type="component" value="Unassembled WGS sequence"/>
</dbReference>
<keyword evidence="1" id="KW-0175">Coiled coil</keyword>
<dbReference type="InterPro" id="IPR014054">
    <property type="entry name" value="Phage_regulatory_Rha"/>
</dbReference>
<dbReference type="AlphaFoldDB" id="A0AAX0L965"/>
<evidence type="ECO:0000256" key="1">
    <source>
        <dbReference type="SAM" id="Coils"/>
    </source>
</evidence>
<feature type="coiled-coil region" evidence="1">
    <location>
        <begin position="127"/>
        <end position="161"/>
    </location>
</feature>
<evidence type="ECO:0008006" key="4">
    <source>
        <dbReference type="Google" id="ProtNLM"/>
    </source>
</evidence>
<dbReference type="RefSeq" id="WP_078415578.1">
    <property type="nucleotide sequence ID" value="NZ_CP012546.1"/>
</dbReference>
<gene>
    <name evidence="2" type="ORF">BFG04_04570</name>
</gene>
<evidence type="ECO:0000313" key="3">
    <source>
        <dbReference type="Proteomes" id="UP000189728"/>
    </source>
</evidence>